<evidence type="ECO:0000259" key="1">
    <source>
        <dbReference type="Pfam" id="PF08279"/>
    </source>
</evidence>
<evidence type="ECO:0000313" key="4">
    <source>
        <dbReference type="EMBL" id="OEK58309.1"/>
    </source>
</evidence>
<dbReference type="InterPro" id="IPR026881">
    <property type="entry name" value="WYL_dom"/>
</dbReference>
<feature type="domain" description="Helix-turn-helix type 11" evidence="1">
    <location>
        <begin position="8"/>
        <end position="60"/>
    </location>
</feature>
<dbReference type="PANTHER" id="PTHR34580:SF3">
    <property type="entry name" value="PROTEIN PAFB"/>
    <property type="match status" value="1"/>
</dbReference>
<name>A0AAP7LUG1_9STAP</name>
<dbReference type="PANTHER" id="PTHR34580">
    <property type="match status" value="1"/>
</dbReference>
<evidence type="ECO:0000313" key="3">
    <source>
        <dbReference type="EMBL" id="MDK9867091.1"/>
    </source>
</evidence>
<dbReference type="InterPro" id="IPR036388">
    <property type="entry name" value="WH-like_DNA-bd_sf"/>
</dbReference>
<gene>
    <name evidence="4" type="ORF">ASS94_04005</name>
    <name evidence="3" type="ORF">P1A27_14260</name>
</gene>
<dbReference type="Gene3D" id="1.10.10.10">
    <property type="entry name" value="Winged helix-like DNA-binding domain superfamily/Winged helix DNA-binding domain"/>
    <property type="match status" value="1"/>
</dbReference>
<dbReference type="AlphaFoldDB" id="A0AAP7LUG1"/>
<accession>A0AAP7LUG1</accession>
<evidence type="ECO:0000313" key="5">
    <source>
        <dbReference type="Proteomes" id="UP000095464"/>
    </source>
</evidence>
<dbReference type="GO" id="GO:0003677">
    <property type="term" value="F:DNA binding"/>
    <property type="evidence" value="ECO:0007669"/>
    <property type="project" value="UniProtKB-KW"/>
</dbReference>
<protein>
    <submittedName>
        <fullName evidence="4">DNA-binding transcriptional regulator</fullName>
    </submittedName>
    <submittedName>
        <fullName evidence="3">YafY family protein</fullName>
    </submittedName>
</protein>
<reference evidence="3" key="4">
    <citation type="submission" date="2023-03" db="EMBL/GenBank/DDBJ databases">
        <authorList>
            <person name="Vazquez L."/>
            <person name="Rodriguez J."/>
            <person name="Mayo B."/>
            <person name="Florez A.B."/>
        </authorList>
    </citation>
    <scope>NUCLEOTIDE SEQUENCE</scope>
    <source>
        <strain evidence="3">5A3I</strain>
    </source>
</reference>
<dbReference type="Pfam" id="PF13280">
    <property type="entry name" value="WYL"/>
    <property type="match status" value="1"/>
</dbReference>
<sequence>MAKLDNVLAILWMLSPDKKVTAKQISDKLEMNIRTVYRYMDTLSKSGVPIISDTGHNGGYTLLNDFIEVPLFFNLEEQIALRHAANFAEEAGYYGGKSLNSAITKLRNYSNLEQAIVIEKHTSSVEVVKQNDVYSKDSHLEALEHCIVNRNSVIISYLKNGDSISNDRQVDPYRIIYWKNKWYLIAFCHLRDDMRTFRVDRIERLTLTDEMFEQLEDFSLDSYFPGNLLPIMENEGSTINLVISGDESTLDEICHHWFLGHYLKERIFNHAEFQLEEDIMHKYIPQILLPYGKGVQVVYPLSLKEEIIKNLFDLIEFHQK</sequence>
<feature type="domain" description="WYL" evidence="2">
    <location>
        <begin position="139"/>
        <end position="206"/>
    </location>
</feature>
<dbReference type="EMBL" id="LNPX01000014">
    <property type="protein sequence ID" value="OEK58309.1"/>
    <property type="molecule type" value="Genomic_DNA"/>
</dbReference>
<reference evidence="5" key="1">
    <citation type="submission" date="2015-11" db="EMBL/GenBank/DDBJ databases">
        <title>Genomic diversity of Staphylococcus saprophyticus strains from urinary tract infections, animal surfaces, and fermented foods.</title>
        <authorList>
            <person name="Wolfe B.E."/>
        </authorList>
    </citation>
    <scope>NUCLEOTIDE SEQUENCE [LARGE SCALE GENOMIC DNA]</scope>
    <source>
        <strain evidence="5">738_7</strain>
    </source>
</reference>
<keyword evidence="4" id="KW-0238">DNA-binding</keyword>
<dbReference type="EMBL" id="JARGCK010000022">
    <property type="protein sequence ID" value="MDK9867091.1"/>
    <property type="molecule type" value="Genomic_DNA"/>
</dbReference>
<dbReference type="SUPFAM" id="SSF46785">
    <property type="entry name" value="Winged helix' DNA-binding domain"/>
    <property type="match status" value="1"/>
</dbReference>
<dbReference type="RefSeq" id="WP_069854464.1">
    <property type="nucleotide sequence ID" value="NZ_JARGCG010000010.1"/>
</dbReference>
<dbReference type="InterPro" id="IPR013196">
    <property type="entry name" value="HTH_11"/>
</dbReference>
<dbReference type="Pfam" id="PF08279">
    <property type="entry name" value="HTH_11"/>
    <property type="match status" value="1"/>
</dbReference>
<evidence type="ECO:0000259" key="2">
    <source>
        <dbReference type="Pfam" id="PF13280"/>
    </source>
</evidence>
<reference evidence="3" key="3">
    <citation type="journal article" date="2023" name="Int. J. Mol. Sci.">
        <title>Antibiotic Resistance/Susceptibility Profiles of Staphylococcus equorum Strains from Cheese, and Genome Analysis for Antibiotic Resistance Genes.</title>
        <authorList>
            <person name="Vazquez L."/>
            <person name="Srednik M.E."/>
            <person name="Rodriguez J."/>
            <person name="Florez A.B."/>
            <person name="Mayo B."/>
        </authorList>
    </citation>
    <scope>NUCLEOTIDE SEQUENCE</scope>
    <source>
        <strain evidence="3">5A3I</strain>
    </source>
</reference>
<dbReference type="Proteomes" id="UP000095464">
    <property type="component" value="Unassembled WGS sequence"/>
</dbReference>
<dbReference type="InterPro" id="IPR036390">
    <property type="entry name" value="WH_DNA-bd_sf"/>
</dbReference>
<proteinExistence type="predicted"/>
<organism evidence="4 5">
    <name type="scientific">Staphylococcus equorum</name>
    <dbReference type="NCBI Taxonomy" id="246432"/>
    <lineage>
        <taxon>Bacteria</taxon>
        <taxon>Bacillati</taxon>
        <taxon>Bacillota</taxon>
        <taxon>Bacilli</taxon>
        <taxon>Bacillales</taxon>
        <taxon>Staphylococcaceae</taxon>
        <taxon>Staphylococcus</taxon>
    </lineage>
</organism>
<dbReference type="PROSITE" id="PS52050">
    <property type="entry name" value="WYL"/>
    <property type="match status" value="1"/>
</dbReference>
<dbReference type="Proteomes" id="UP001174037">
    <property type="component" value="Unassembled WGS sequence"/>
</dbReference>
<reference evidence="4" key="2">
    <citation type="submission" date="2015-11" db="EMBL/GenBank/DDBJ databases">
        <authorList>
            <person name="Wolfe B.E."/>
        </authorList>
    </citation>
    <scope>NUCLEOTIDE SEQUENCE</scope>
    <source>
        <strain evidence="4">738_7</strain>
    </source>
</reference>
<comment type="caution">
    <text evidence="4">The sequence shown here is derived from an EMBL/GenBank/DDBJ whole genome shotgun (WGS) entry which is preliminary data.</text>
</comment>
<dbReference type="InterPro" id="IPR051534">
    <property type="entry name" value="CBASS_pafABC_assoc_protein"/>
</dbReference>